<protein>
    <submittedName>
        <fullName evidence="4">Uncharacterized protein</fullName>
    </submittedName>
</protein>
<evidence type="ECO:0000256" key="3">
    <source>
        <dbReference type="RuleBase" id="RU000363"/>
    </source>
</evidence>
<sequence>MPSLFNTTRLQGKTAVVTGASGGIGAATAILFAKAGANLVLLARRLEALEEVKAQCLAAAKEFGVEISVLVKTLDVTDRAAVDALVPALKAEGVKSFDVLVNNAGGAVGTEQAGDIKLEDIDYMVDTNLVSLIQVTQVFLPEMKAQDSGHIINIGSLAGRESYVGGTIYCAVKHAVKAFTRSLMKEVVATGIRCTEVAPGFVETNFARTRFRGDEEKAAAVYKGFDPLVAEDIAEEIVWCALRPPHVQIAELYVLPTAQASATIIARKL</sequence>
<proteinExistence type="inferred from homology"/>
<dbReference type="AlphaFoldDB" id="A0A427YB75"/>
<dbReference type="PRINTS" id="PR00081">
    <property type="entry name" value="GDHRDH"/>
</dbReference>
<evidence type="ECO:0000256" key="1">
    <source>
        <dbReference type="ARBA" id="ARBA00006484"/>
    </source>
</evidence>
<dbReference type="Gene3D" id="3.40.50.720">
    <property type="entry name" value="NAD(P)-binding Rossmann-like Domain"/>
    <property type="match status" value="1"/>
</dbReference>
<keyword evidence="2" id="KW-0560">Oxidoreductase</keyword>
<dbReference type="STRING" id="105984.A0A427YB75"/>
<gene>
    <name evidence="4" type="ORF">EHS24_000890</name>
</gene>
<comment type="caution">
    <text evidence="4">The sequence shown here is derived from an EMBL/GenBank/DDBJ whole genome shotgun (WGS) entry which is preliminary data.</text>
</comment>
<evidence type="ECO:0000313" key="4">
    <source>
        <dbReference type="EMBL" id="RSH88352.1"/>
    </source>
</evidence>
<dbReference type="PANTHER" id="PTHR42901:SF1">
    <property type="entry name" value="ALCOHOL DEHYDROGENASE"/>
    <property type="match status" value="1"/>
</dbReference>
<dbReference type="OrthoDB" id="6251714at2759"/>
<name>A0A427YB75_9TREE</name>
<dbReference type="SUPFAM" id="SSF51735">
    <property type="entry name" value="NAD(P)-binding Rossmann-fold domains"/>
    <property type="match status" value="1"/>
</dbReference>
<reference evidence="4 5" key="1">
    <citation type="submission" date="2018-11" db="EMBL/GenBank/DDBJ databases">
        <title>Genome sequence of Apiotrichum porosum DSM 27194.</title>
        <authorList>
            <person name="Aliyu H."/>
            <person name="Gorte O."/>
            <person name="Ochsenreither K."/>
        </authorList>
    </citation>
    <scope>NUCLEOTIDE SEQUENCE [LARGE SCALE GENOMIC DNA]</scope>
    <source>
        <strain evidence="4 5">DSM 27194</strain>
    </source>
</reference>
<dbReference type="FunFam" id="3.40.50.720:FF:000047">
    <property type="entry name" value="NADP-dependent L-serine/L-allo-threonine dehydrogenase"/>
    <property type="match status" value="1"/>
</dbReference>
<dbReference type="InterPro" id="IPR002347">
    <property type="entry name" value="SDR_fam"/>
</dbReference>
<evidence type="ECO:0000313" key="5">
    <source>
        <dbReference type="Proteomes" id="UP000279236"/>
    </source>
</evidence>
<evidence type="ECO:0000256" key="2">
    <source>
        <dbReference type="ARBA" id="ARBA00023002"/>
    </source>
</evidence>
<comment type="similarity">
    <text evidence="1 3">Belongs to the short-chain dehydrogenases/reductases (SDR) family.</text>
</comment>
<dbReference type="PANTHER" id="PTHR42901">
    <property type="entry name" value="ALCOHOL DEHYDROGENASE"/>
    <property type="match status" value="1"/>
</dbReference>
<dbReference type="PRINTS" id="PR00080">
    <property type="entry name" value="SDRFAMILY"/>
</dbReference>
<dbReference type="Pfam" id="PF00106">
    <property type="entry name" value="adh_short"/>
    <property type="match status" value="1"/>
</dbReference>
<dbReference type="GeneID" id="39585433"/>
<organism evidence="4 5">
    <name type="scientific">Apiotrichum porosum</name>
    <dbReference type="NCBI Taxonomy" id="105984"/>
    <lineage>
        <taxon>Eukaryota</taxon>
        <taxon>Fungi</taxon>
        <taxon>Dikarya</taxon>
        <taxon>Basidiomycota</taxon>
        <taxon>Agaricomycotina</taxon>
        <taxon>Tremellomycetes</taxon>
        <taxon>Trichosporonales</taxon>
        <taxon>Trichosporonaceae</taxon>
        <taxon>Apiotrichum</taxon>
    </lineage>
</organism>
<dbReference type="InterPro" id="IPR036291">
    <property type="entry name" value="NAD(P)-bd_dom_sf"/>
</dbReference>
<dbReference type="GO" id="GO:0016616">
    <property type="term" value="F:oxidoreductase activity, acting on the CH-OH group of donors, NAD or NADP as acceptor"/>
    <property type="evidence" value="ECO:0007669"/>
    <property type="project" value="UniProtKB-ARBA"/>
</dbReference>
<accession>A0A427YB75</accession>
<keyword evidence="5" id="KW-1185">Reference proteome</keyword>
<dbReference type="EMBL" id="RSCE01000001">
    <property type="protein sequence ID" value="RSH88352.1"/>
    <property type="molecule type" value="Genomic_DNA"/>
</dbReference>
<dbReference type="RefSeq" id="XP_028480560.1">
    <property type="nucleotide sequence ID" value="XM_028616703.1"/>
</dbReference>
<dbReference type="Proteomes" id="UP000279236">
    <property type="component" value="Unassembled WGS sequence"/>
</dbReference>